<feature type="compositionally biased region" description="Polar residues" evidence="1">
    <location>
        <begin position="124"/>
        <end position="134"/>
    </location>
</feature>
<protein>
    <submittedName>
        <fullName evidence="2">Uncharacterized protein</fullName>
    </submittedName>
</protein>
<reference evidence="2 3" key="1">
    <citation type="submission" date="2016-05" db="EMBL/GenBank/DDBJ databases">
        <title>A degradative enzymes factory behind the ericoid mycorrhizal symbiosis.</title>
        <authorList>
            <consortium name="DOE Joint Genome Institute"/>
            <person name="Martino E."/>
            <person name="Morin E."/>
            <person name="Grelet G."/>
            <person name="Kuo A."/>
            <person name="Kohler A."/>
            <person name="Daghino S."/>
            <person name="Barry K."/>
            <person name="Choi C."/>
            <person name="Cichocki N."/>
            <person name="Clum A."/>
            <person name="Copeland A."/>
            <person name="Hainaut M."/>
            <person name="Haridas S."/>
            <person name="Labutti K."/>
            <person name="Lindquist E."/>
            <person name="Lipzen A."/>
            <person name="Khouja H.-R."/>
            <person name="Murat C."/>
            <person name="Ohm R."/>
            <person name="Olson A."/>
            <person name="Spatafora J."/>
            <person name="Veneault-Fourrey C."/>
            <person name="Henrissat B."/>
            <person name="Grigoriev I."/>
            <person name="Martin F."/>
            <person name="Perotto S."/>
        </authorList>
    </citation>
    <scope>NUCLEOTIDE SEQUENCE [LARGE SCALE GENOMIC DNA]</scope>
    <source>
        <strain evidence="2 3">UAMH 7357</strain>
    </source>
</reference>
<feature type="region of interest" description="Disordered" evidence="1">
    <location>
        <begin position="119"/>
        <end position="166"/>
    </location>
</feature>
<dbReference type="Proteomes" id="UP000235672">
    <property type="component" value="Unassembled WGS sequence"/>
</dbReference>
<dbReference type="AlphaFoldDB" id="A0A2J6PSF2"/>
<evidence type="ECO:0000256" key="1">
    <source>
        <dbReference type="SAM" id="MobiDB-lite"/>
    </source>
</evidence>
<evidence type="ECO:0000313" key="2">
    <source>
        <dbReference type="EMBL" id="PMD16931.1"/>
    </source>
</evidence>
<feature type="compositionally biased region" description="Low complexity" evidence="1">
    <location>
        <begin position="44"/>
        <end position="64"/>
    </location>
</feature>
<feature type="compositionally biased region" description="Low complexity" evidence="1">
    <location>
        <begin position="259"/>
        <end position="274"/>
    </location>
</feature>
<evidence type="ECO:0000313" key="3">
    <source>
        <dbReference type="Proteomes" id="UP000235672"/>
    </source>
</evidence>
<feature type="compositionally biased region" description="Polar residues" evidence="1">
    <location>
        <begin position="65"/>
        <end position="83"/>
    </location>
</feature>
<feature type="region of interest" description="Disordered" evidence="1">
    <location>
        <begin position="251"/>
        <end position="283"/>
    </location>
</feature>
<gene>
    <name evidence="2" type="ORF">NA56DRAFT_282488</name>
</gene>
<name>A0A2J6PSF2_9HELO</name>
<dbReference type="OrthoDB" id="10508129at2759"/>
<feature type="region of interest" description="Disordered" evidence="1">
    <location>
        <begin position="44"/>
        <end position="91"/>
    </location>
</feature>
<organism evidence="2 3">
    <name type="scientific">Hyaloscypha hepaticicola</name>
    <dbReference type="NCBI Taxonomy" id="2082293"/>
    <lineage>
        <taxon>Eukaryota</taxon>
        <taxon>Fungi</taxon>
        <taxon>Dikarya</taxon>
        <taxon>Ascomycota</taxon>
        <taxon>Pezizomycotina</taxon>
        <taxon>Leotiomycetes</taxon>
        <taxon>Helotiales</taxon>
        <taxon>Hyaloscyphaceae</taxon>
        <taxon>Hyaloscypha</taxon>
    </lineage>
</organism>
<keyword evidence="3" id="KW-1185">Reference proteome</keyword>
<accession>A0A2J6PSF2</accession>
<proteinExistence type="predicted"/>
<sequence>MRNSPSPSVYIFRTLMSLRPKREKFCISVDLLPFPNRPATSGFSFASSQENFSSSRTSTTSIRSLQSPSLSNGPTRNNSSQSHRVAKARQKACVAHQRQKKECHAVKCPNCPDRLNAINPPLASPSSATPQSMGGMSPIGSQPRRTHSVPANQRNPNARVGGHSPAPNMAFEPFQPPFRMLPSQNMSILNSSPSMNPYEGGDPYQPVNLFPLGLGGEFNVRSSDNPEYNVEESSGYAALYTGNNVPMGSGYTEPNIFTPNSAPPGAANAGYYQPSSQQMPTPM</sequence>
<dbReference type="EMBL" id="KZ613502">
    <property type="protein sequence ID" value="PMD16931.1"/>
    <property type="molecule type" value="Genomic_DNA"/>
</dbReference>